<feature type="signal peptide" evidence="4">
    <location>
        <begin position="1"/>
        <end position="19"/>
    </location>
</feature>
<dbReference type="Proteomes" id="UP000008711">
    <property type="component" value="Unassembled WGS sequence"/>
</dbReference>
<dbReference type="PROSITE" id="PS00170">
    <property type="entry name" value="CSA_PPIASE_1"/>
    <property type="match status" value="1"/>
</dbReference>
<evidence type="ECO:0000313" key="7">
    <source>
        <dbReference type="Proteomes" id="UP000008711"/>
    </source>
</evidence>
<dbReference type="OMA" id="ENHEITH"/>
<dbReference type="GO" id="GO:0005737">
    <property type="term" value="C:cytoplasm"/>
    <property type="evidence" value="ECO:0007669"/>
    <property type="project" value="TreeGrafter"/>
</dbReference>
<dbReference type="GO" id="GO:0006457">
    <property type="term" value="P:protein folding"/>
    <property type="evidence" value="ECO:0007669"/>
    <property type="project" value="InterPro"/>
</dbReference>
<dbReference type="Pfam" id="PF00160">
    <property type="entry name" value="Pro_isomerase"/>
    <property type="match status" value="1"/>
</dbReference>
<dbReference type="PRINTS" id="PR00153">
    <property type="entry name" value="CSAPPISMRASE"/>
</dbReference>
<dbReference type="GO" id="GO:0005615">
    <property type="term" value="C:extracellular space"/>
    <property type="evidence" value="ECO:0007669"/>
    <property type="project" value="EnsemblMetazoa"/>
</dbReference>
<dbReference type="PANTHER" id="PTHR11071">
    <property type="entry name" value="PEPTIDYL-PROLYL CIS-TRANS ISOMERASE"/>
    <property type="match status" value="1"/>
</dbReference>
<dbReference type="SUPFAM" id="SSF50891">
    <property type="entry name" value="Cyclophilin-like"/>
    <property type="match status" value="1"/>
</dbReference>
<reference evidence="6 7" key="2">
    <citation type="journal article" date="2008" name="Bioinformatics">
        <title>Assembly reconciliation.</title>
        <authorList>
            <person name="Zimin A.V."/>
            <person name="Smith D.R."/>
            <person name="Sutton G."/>
            <person name="Yorke J.A."/>
        </authorList>
    </citation>
    <scope>NUCLEOTIDE SEQUENCE [LARGE SCALE GENOMIC DNA]</scope>
    <source>
        <strain evidence="6 7">TSC#14021-0224.01</strain>
    </source>
</reference>
<comment type="similarity">
    <text evidence="4">Belongs to the cyclophilin-type PPIase family.</text>
</comment>
<dbReference type="PIRSF" id="PIRSF001467">
    <property type="entry name" value="Peptidylpro_ismrse"/>
    <property type="match status" value="1"/>
</dbReference>
<dbReference type="FunFam" id="2.40.100.10:FF:000001">
    <property type="entry name" value="Peptidyl-prolyl cis-trans isomerase"/>
    <property type="match status" value="1"/>
</dbReference>
<dbReference type="InterPro" id="IPR024936">
    <property type="entry name" value="Cyclophilin-type_PPIase"/>
</dbReference>
<feature type="domain" description="PPIase cyclophilin-type" evidence="5">
    <location>
        <begin position="32"/>
        <end position="189"/>
    </location>
</feature>
<organism evidence="6 7">
    <name type="scientific">Drosophila erecta</name>
    <name type="common">Fruit fly</name>
    <dbReference type="NCBI Taxonomy" id="7220"/>
    <lineage>
        <taxon>Eukaryota</taxon>
        <taxon>Metazoa</taxon>
        <taxon>Ecdysozoa</taxon>
        <taxon>Arthropoda</taxon>
        <taxon>Hexapoda</taxon>
        <taxon>Insecta</taxon>
        <taxon>Pterygota</taxon>
        <taxon>Neoptera</taxon>
        <taxon>Endopterygota</taxon>
        <taxon>Diptera</taxon>
        <taxon>Brachycera</taxon>
        <taxon>Muscomorpha</taxon>
        <taxon>Ephydroidea</taxon>
        <taxon>Drosophilidae</taxon>
        <taxon>Drosophila</taxon>
        <taxon>Sophophora</taxon>
    </lineage>
</organism>
<name>B3NLI1_DROER</name>
<dbReference type="GO" id="GO:0016018">
    <property type="term" value="F:cyclosporin A binding"/>
    <property type="evidence" value="ECO:0007669"/>
    <property type="project" value="TreeGrafter"/>
</dbReference>
<accession>B3NLI1</accession>
<dbReference type="InterPro" id="IPR002130">
    <property type="entry name" value="Cyclophilin-type_PPIase_dom"/>
</dbReference>
<protein>
    <recommendedName>
        <fullName evidence="4">Peptidyl-prolyl cis-trans isomerase</fullName>
        <shortName evidence="4">PPIase</shortName>
        <ecNumber evidence="4">5.2.1.8</ecNumber>
    </recommendedName>
</protein>
<keyword evidence="7" id="KW-1185">Reference proteome</keyword>
<comment type="catalytic activity">
    <reaction evidence="1 4">
        <text>[protein]-peptidylproline (omega=180) = [protein]-peptidylproline (omega=0)</text>
        <dbReference type="Rhea" id="RHEA:16237"/>
        <dbReference type="Rhea" id="RHEA-COMP:10747"/>
        <dbReference type="Rhea" id="RHEA-COMP:10748"/>
        <dbReference type="ChEBI" id="CHEBI:83833"/>
        <dbReference type="ChEBI" id="CHEBI:83834"/>
        <dbReference type="EC" id="5.2.1.8"/>
    </reaction>
</comment>
<keyword evidence="4" id="KW-0732">Signal</keyword>
<keyword evidence="2 4" id="KW-0697">Rotamase</keyword>
<evidence type="ECO:0000256" key="3">
    <source>
        <dbReference type="ARBA" id="ARBA00023235"/>
    </source>
</evidence>
<evidence type="ECO:0000259" key="5">
    <source>
        <dbReference type="PROSITE" id="PS50072"/>
    </source>
</evidence>
<evidence type="ECO:0000256" key="4">
    <source>
        <dbReference type="RuleBase" id="RU363019"/>
    </source>
</evidence>
<dbReference type="EC" id="5.2.1.8" evidence="4"/>
<dbReference type="InterPro" id="IPR020892">
    <property type="entry name" value="Cyclophilin-type_PPIase_CS"/>
</dbReference>
<dbReference type="PhylomeDB" id="B3NLI1"/>
<evidence type="ECO:0000256" key="2">
    <source>
        <dbReference type="ARBA" id="ARBA00023110"/>
    </source>
</evidence>
<dbReference type="EMBL" id="CH954179">
    <property type="protein sequence ID" value="EDV54897.1"/>
    <property type="molecule type" value="Genomic_DNA"/>
</dbReference>
<dbReference type="PROSITE" id="PS50072">
    <property type="entry name" value="CSA_PPIASE_2"/>
    <property type="match status" value="1"/>
</dbReference>
<dbReference type="OrthoDB" id="193499at2759"/>
<evidence type="ECO:0000256" key="1">
    <source>
        <dbReference type="ARBA" id="ARBA00000971"/>
    </source>
</evidence>
<reference evidence="6 7" key="1">
    <citation type="journal article" date="2007" name="Nature">
        <title>Evolution of genes and genomes on the Drosophila phylogeny.</title>
        <authorList>
            <consortium name="Drosophila 12 Genomes Consortium"/>
            <person name="Clark A.G."/>
            <person name="Eisen M.B."/>
            <person name="Smith D.R."/>
            <person name="Bergman C.M."/>
            <person name="Oliver B."/>
            <person name="Markow T.A."/>
            <person name="Kaufman T.C."/>
            <person name="Kellis M."/>
            <person name="Gelbart W."/>
            <person name="Iyer V.N."/>
            <person name="Pollard D.A."/>
            <person name="Sackton T.B."/>
            <person name="Larracuente A.M."/>
            <person name="Singh N.D."/>
            <person name="Abad J.P."/>
            <person name="Abt D.N."/>
            <person name="Adryan B."/>
            <person name="Aguade M."/>
            <person name="Akashi H."/>
            <person name="Anderson W.W."/>
            <person name="Aquadro C.F."/>
            <person name="Ardell D.H."/>
            <person name="Arguello R."/>
            <person name="Artieri C.G."/>
            <person name="Barbash D.A."/>
            <person name="Barker D."/>
            <person name="Barsanti P."/>
            <person name="Batterham P."/>
            <person name="Batzoglou S."/>
            <person name="Begun D."/>
            <person name="Bhutkar A."/>
            <person name="Blanco E."/>
            <person name="Bosak S.A."/>
            <person name="Bradley R.K."/>
            <person name="Brand A.D."/>
            <person name="Brent M.R."/>
            <person name="Brooks A.N."/>
            <person name="Brown R.H."/>
            <person name="Butlin R.K."/>
            <person name="Caggese C."/>
            <person name="Calvi B.R."/>
            <person name="Bernardo de Carvalho A."/>
            <person name="Caspi A."/>
            <person name="Castrezana S."/>
            <person name="Celniker S.E."/>
            <person name="Chang J.L."/>
            <person name="Chapple C."/>
            <person name="Chatterji S."/>
            <person name="Chinwalla A."/>
            <person name="Civetta A."/>
            <person name="Clifton S.W."/>
            <person name="Comeron J.M."/>
            <person name="Costello J.C."/>
            <person name="Coyne J.A."/>
            <person name="Daub J."/>
            <person name="David R.G."/>
            <person name="Delcher A.L."/>
            <person name="Delehaunty K."/>
            <person name="Do C.B."/>
            <person name="Ebling H."/>
            <person name="Edwards K."/>
            <person name="Eickbush T."/>
            <person name="Evans J.D."/>
            <person name="Filipski A."/>
            <person name="Findeiss S."/>
            <person name="Freyhult E."/>
            <person name="Fulton L."/>
            <person name="Fulton R."/>
            <person name="Garcia A.C."/>
            <person name="Gardiner A."/>
            <person name="Garfield D.A."/>
            <person name="Garvin B.E."/>
            <person name="Gibson G."/>
            <person name="Gilbert D."/>
            <person name="Gnerre S."/>
            <person name="Godfrey J."/>
            <person name="Good R."/>
            <person name="Gotea V."/>
            <person name="Gravely B."/>
            <person name="Greenberg A.J."/>
            <person name="Griffiths-Jones S."/>
            <person name="Gross S."/>
            <person name="Guigo R."/>
            <person name="Gustafson E.A."/>
            <person name="Haerty W."/>
            <person name="Hahn M.W."/>
            <person name="Halligan D.L."/>
            <person name="Halpern A.L."/>
            <person name="Halter G.M."/>
            <person name="Han M.V."/>
            <person name="Heger A."/>
            <person name="Hillier L."/>
            <person name="Hinrichs A.S."/>
            <person name="Holmes I."/>
            <person name="Hoskins R.A."/>
            <person name="Hubisz M.J."/>
            <person name="Hultmark D."/>
            <person name="Huntley M.A."/>
            <person name="Jaffe D.B."/>
            <person name="Jagadeeshan S."/>
            <person name="Jeck W.R."/>
            <person name="Johnson J."/>
            <person name="Jones C.D."/>
            <person name="Jordan W.C."/>
            <person name="Karpen G.H."/>
            <person name="Kataoka E."/>
            <person name="Keightley P.D."/>
            <person name="Kheradpour P."/>
            <person name="Kirkness E.F."/>
            <person name="Koerich L.B."/>
            <person name="Kristiansen K."/>
            <person name="Kudrna D."/>
            <person name="Kulathinal R.J."/>
            <person name="Kumar S."/>
            <person name="Kwok R."/>
            <person name="Lander E."/>
            <person name="Langley C.H."/>
            <person name="Lapoint R."/>
            <person name="Lazzaro B.P."/>
            <person name="Lee S.J."/>
            <person name="Levesque L."/>
            <person name="Li R."/>
            <person name="Lin C.F."/>
            <person name="Lin M.F."/>
            <person name="Lindblad-Toh K."/>
            <person name="Llopart A."/>
            <person name="Long M."/>
            <person name="Low L."/>
            <person name="Lozovsky E."/>
            <person name="Lu J."/>
            <person name="Luo M."/>
            <person name="Machado C.A."/>
            <person name="Makalowski W."/>
            <person name="Marzo M."/>
            <person name="Matsuda M."/>
            <person name="Matzkin L."/>
            <person name="McAllister B."/>
            <person name="McBride C.S."/>
            <person name="McKernan B."/>
            <person name="McKernan K."/>
            <person name="Mendez-Lago M."/>
            <person name="Minx P."/>
            <person name="Mollenhauer M.U."/>
            <person name="Montooth K."/>
            <person name="Mount S.M."/>
            <person name="Mu X."/>
            <person name="Myers E."/>
            <person name="Negre B."/>
            <person name="Newfeld S."/>
            <person name="Nielsen R."/>
            <person name="Noor M.A."/>
            <person name="O'Grady P."/>
            <person name="Pachter L."/>
            <person name="Papaceit M."/>
            <person name="Parisi M.J."/>
            <person name="Parisi M."/>
            <person name="Parts L."/>
            <person name="Pedersen J.S."/>
            <person name="Pesole G."/>
            <person name="Phillippy A.M."/>
            <person name="Ponting C.P."/>
            <person name="Pop M."/>
            <person name="Porcelli D."/>
            <person name="Powell J.R."/>
            <person name="Prohaska S."/>
            <person name="Pruitt K."/>
            <person name="Puig M."/>
            <person name="Quesneville H."/>
            <person name="Ram K.R."/>
            <person name="Rand D."/>
            <person name="Rasmussen M.D."/>
            <person name="Reed L.K."/>
            <person name="Reenan R."/>
            <person name="Reily A."/>
            <person name="Remington K.A."/>
            <person name="Rieger T.T."/>
            <person name="Ritchie M.G."/>
            <person name="Robin C."/>
            <person name="Rogers Y.H."/>
            <person name="Rohde C."/>
            <person name="Rozas J."/>
            <person name="Rubenfield M.J."/>
            <person name="Ruiz A."/>
            <person name="Russo S."/>
            <person name="Salzberg S.L."/>
            <person name="Sanchez-Gracia A."/>
            <person name="Saranga D.J."/>
            <person name="Sato H."/>
            <person name="Schaeffer S.W."/>
            <person name="Schatz M.C."/>
            <person name="Schlenke T."/>
            <person name="Schwartz R."/>
            <person name="Segarra C."/>
            <person name="Singh R.S."/>
            <person name="Sirot L."/>
            <person name="Sirota M."/>
            <person name="Sisneros N.B."/>
            <person name="Smith C.D."/>
            <person name="Smith T.F."/>
            <person name="Spieth J."/>
            <person name="Stage D.E."/>
            <person name="Stark A."/>
            <person name="Stephan W."/>
            <person name="Strausberg R.L."/>
            <person name="Strempel S."/>
            <person name="Sturgill D."/>
            <person name="Sutton G."/>
            <person name="Sutton G.G."/>
            <person name="Tao W."/>
            <person name="Teichmann S."/>
            <person name="Tobari Y.N."/>
            <person name="Tomimura Y."/>
            <person name="Tsolas J.M."/>
            <person name="Valente V.L."/>
            <person name="Venter E."/>
            <person name="Venter J.C."/>
            <person name="Vicario S."/>
            <person name="Vieira F.G."/>
            <person name="Vilella A.J."/>
            <person name="Villasante A."/>
            <person name="Walenz B."/>
            <person name="Wang J."/>
            <person name="Wasserman M."/>
            <person name="Watts T."/>
            <person name="Wilson D."/>
            <person name="Wilson R.K."/>
            <person name="Wing R.A."/>
            <person name="Wolfner M.F."/>
            <person name="Wong A."/>
            <person name="Wong G.K."/>
            <person name="Wu C.I."/>
            <person name="Wu G."/>
            <person name="Yamamoto D."/>
            <person name="Yang H.P."/>
            <person name="Yang S.P."/>
            <person name="Yorke J.A."/>
            <person name="Yoshida K."/>
            <person name="Zdobnov E."/>
            <person name="Zhang P."/>
            <person name="Zhang Y."/>
            <person name="Zimin A.V."/>
            <person name="Baldwin J."/>
            <person name="Abdouelleil A."/>
            <person name="Abdulkadir J."/>
            <person name="Abebe A."/>
            <person name="Abera B."/>
            <person name="Abreu J."/>
            <person name="Acer S.C."/>
            <person name="Aftuck L."/>
            <person name="Alexander A."/>
            <person name="An P."/>
            <person name="Anderson E."/>
            <person name="Anderson S."/>
            <person name="Arachi H."/>
            <person name="Azer M."/>
            <person name="Bachantsang P."/>
            <person name="Barry A."/>
            <person name="Bayul T."/>
            <person name="Berlin A."/>
            <person name="Bessette D."/>
            <person name="Bloom T."/>
            <person name="Blye J."/>
            <person name="Boguslavskiy L."/>
            <person name="Bonnet C."/>
            <person name="Boukhgalter B."/>
            <person name="Bourzgui I."/>
            <person name="Brown A."/>
            <person name="Cahill P."/>
            <person name="Channer S."/>
            <person name="Cheshatsang Y."/>
            <person name="Chuda L."/>
            <person name="Citroen M."/>
            <person name="Collymore A."/>
            <person name="Cooke P."/>
            <person name="Costello M."/>
            <person name="D'Aco K."/>
            <person name="Daza R."/>
            <person name="De Haan G."/>
            <person name="DeGray S."/>
            <person name="DeMaso C."/>
            <person name="Dhargay N."/>
            <person name="Dooley K."/>
            <person name="Dooley E."/>
            <person name="Doricent M."/>
            <person name="Dorje P."/>
            <person name="Dorjee K."/>
            <person name="Dupes A."/>
            <person name="Elong R."/>
            <person name="Falk J."/>
            <person name="Farina A."/>
            <person name="Faro S."/>
            <person name="Ferguson D."/>
            <person name="Fisher S."/>
            <person name="Foley C.D."/>
            <person name="Franke A."/>
            <person name="Friedrich D."/>
            <person name="Gadbois L."/>
            <person name="Gearin G."/>
            <person name="Gearin C.R."/>
            <person name="Giannoukos G."/>
            <person name="Goode T."/>
            <person name="Graham J."/>
            <person name="Grandbois E."/>
            <person name="Grewal S."/>
            <person name="Gyaltsen K."/>
            <person name="Hafez N."/>
            <person name="Hagos B."/>
            <person name="Hall J."/>
            <person name="Henson C."/>
            <person name="Hollinger A."/>
            <person name="Honan T."/>
            <person name="Huard M.D."/>
            <person name="Hughes L."/>
            <person name="Hurhula B."/>
            <person name="Husby M.E."/>
            <person name="Kamat A."/>
            <person name="Kanga B."/>
            <person name="Kashin S."/>
            <person name="Khazanovich D."/>
            <person name="Kisner P."/>
            <person name="Lance K."/>
            <person name="Lara M."/>
            <person name="Lee W."/>
            <person name="Lennon N."/>
            <person name="Letendre F."/>
            <person name="LeVine R."/>
            <person name="Lipovsky A."/>
            <person name="Liu X."/>
            <person name="Liu J."/>
            <person name="Liu S."/>
            <person name="Lokyitsang T."/>
            <person name="Lokyitsang Y."/>
            <person name="Lubonja R."/>
            <person name="Lui A."/>
            <person name="MacDonald P."/>
            <person name="Magnisalis V."/>
            <person name="Maru K."/>
            <person name="Matthews C."/>
            <person name="McCusker W."/>
            <person name="McDonough S."/>
            <person name="Mehta T."/>
            <person name="Meldrim J."/>
            <person name="Meneus L."/>
            <person name="Mihai O."/>
            <person name="Mihalev A."/>
            <person name="Mihova T."/>
            <person name="Mittelman R."/>
            <person name="Mlenga V."/>
            <person name="Montmayeur A."/>
            <person name="Mulrain L."/>
            <person name="Navidi A."/>
            <person name="Naylor J."/>
            <person name="Negash T."/>
            <person name="Nguyen T."/>
            <person name="Nguyen N."/>
            <person name="Nicol R."/>
            <person name="Norbu C."/>
            <person name="Norbu N."/>
            <person name="Novod N."/>
            <person name="O'Neill B."/>
            <person name="Osman S."/>
            <person name="Markiewicz E."/>
            <person name="Oyono O.L."/>
            <person name="Patti C."/>
            <person name="Phunkhang P."/>
            <person name="Pierre F."/>
            <person name="Priest M."/>
            <person name="Raghuraman S."/>
            <person name="Rege F."/>
            <person name="Reyes R."/>
            <person name="Rise C."/>
            <person name="Rogov P."/>
            <person name="Ross K."/>
            <person name="Ryan E."/>
            <person name="Settipalli S."/>
            <person name="Shea T."/>
            <person name="Sherpa N."/>
            <person name="Shi L."/>
            <person name="Shih D."/>
            <person name="Sparrow T."/>
            <person name="Spaulding J."/>
            <person name="Stalker J."/>
            <person name="Stange-Thomann N."/>
            <person name="Stavropoulos S."/>
            <person name="Stone C."/>
            <person name="Strader C."/>
            <person name="Tesfaye S."/>
            <person name="Thomson T."/>
            <person name="Thoulutsang Y."/>
            <person name="Thoulutsang D."/>
            <person name="Topham K."/>
            <person name="Topping I."/>
            <person name="Tsamla T."/>
            <person name="Vassiliev H."/>
            <person name="Vo A."/>
            <person name="Wangchuk T."/>
            <person name="Wangdi T."/>
            <person name="Weiand M."/>
            <person name="Wilkinson J."/>
            <person name="Wilson A."/>
            <person name="Yadav S."/>
            <person name="Young G."/>
            <person name="Yu Q."/>
            <person name="Zembek L."/>
            <person name="Zhong D."/>
            <person name="Zimmer A."/>
            <person name="Zwirko Z."/>
            <person name="Jaffe D.B."/>
            <person name="Alvarez P."/>
            <person name="Brockman W."/>
            <person name="Butler J."/>
            <person name="Chin C."/>
            <person name="Gnerre S."/>
            <person name="Grabherr M."/>
            <person name="Kleber M."/>
            <person name="Mauceli E."/>
            <person name="MacCallum I."/>
        </authorList>
    </citation>
    <scope>NUCLEOTIDE SEQUENCE [LARGE SCALE GENOMIC DNA]</scope>
    <source>
        <strain evidence="6 7">TSC#14021-0224.01</strain>
    </source>
</reference>
<sequence>MKLFLSIFVVALVAGIVVADDSKGPKVTDKVFFDITIGGEPAGRIEIGLFGKTVPKTVENFKELALKPQGKGYKGSKFHRIIKDFMIQGGDFTKGDGTGGRSIYGERFEDENFKLKHYGAGWLSMANAGKDTNGSQFFITTKMTSWLDGRHVVFGKIISGMNVVRQIENSATDATDRPIKDVVIANSGTLPVSEAFSVAKADATD</sequence>
<dbReference type="InterPro" id="IPR029000">
    <property type="entry name" value="Cyclophilin-like_dom_sf"/>
</dbReference>
<dbReference type="KEGG" id="der:6546654"/>
<dbReference type="PANTHER" id="PTHR11071:SF561">
    <property type="entry name" value="PEPTIDYL-PROLYL CIS-TRANS ISOMERASE D-RELATED"/>
    <property type="match status" value="1"/>
</dbReference>
<evidence type="ECO:0000313" key="6">
    <source>
        <dbReference type="EMBL" id="EDV54897.1"/>
    </source>
</evidence>
<comment type="function">
    <text evidence="4">PPIases accelerate the folding of proteins. It catalyzes the cis-trans isomerization of proline imidic peptide bonds in oligopeptides.</text>
</comment>
<feature type="chain" id="PRO_5006522267" description="Peptidyl-prolyl cis-trans isomerase" evidence="4">
    <location>
        <begin position="20"/>
        <end position="205"/>
    </location>
</feature>
<gene>
    <name evidence="6" type="primary">Dere\GG21776</name>
    <name evidence="6" type="synonym">dere_GLEANR_6561</name>
    <name evidence="6" type="synonym">GG21776</name>
    <name evidence="6" type="ORF">Dere_GG21776</name>
</gene>
<proteinExistence type="inferred from homology"/>
<dbReference type="GO" id="GO:0003755">
    <property type="term" value="F:peptidyl-prolyl cis-trans isomerase activity"/>
    <property type="evidence" value="ECO:0007669"/>
    <property type="project" value="UniProtKB-UniRule"/>
</dbReference>
<keyword evidence="3 4" id="KW-0413">Isomerase</keyword>
<dbReference type="eggNOG" id="KOG0880">
    <property type="taxonomic scope" value="Eukaryota"/>
</dbReference>
<dbReference type="Gene3D" id="2.40.100.10">
    <property type="entry name" value="Cyclophilin-like"/>
    <property type="match status" value="1"/>
</dbReference>
<dbReference type="HOGENOM" id="CLU_012062_4_2_1"/>
<dbReference type="AlphaFoldDB" id="B3NLI1"/>